<dbReference type="SUPFAM" id="SSF160996">
    <property type="entry name" value="HI0933 insert domain-like"/>
    <property type="match status" value="1"/>
</dbReference>
<keyword evidence="7" id="KW-1185">Reference proteome</keyword>
<dbReference type="SUPFAM" id="SSF51905">
    <property type="entry name" value="FAD/NAD(P)-binding domain"/>
    <property type="match status" value="1"/>
</dbReference>
<evidence type="ECO:0000256" key="3">
    <source>
        <dbReference type="ARBA" id="ARBA00022827"/>
    </source>
</evidence>
<accession>A0A1A8T2V4</accession>
<evidence type="ECO:0000259" key="5">
    <source>
        <dbReference type="Pfam" id="PF22780"/>
    </source>
</evidence>
<sequence length="434" mass="48438">MVREWFFFIMPVFNWVSKRVRVLRVQTQKTVMIIGAGPAGLMAAEYICAQGHQVHVYDAKPSACRKFLLAGVGGMNITHSEAYPEFIQRYYDKADWMDKSLRHFDSDALRDWIYGLGIETFIGSSGRVFPTDMKAAPLLRHWLKRLRDGGIRFHMRHKMVQVSAHTASFDCSGETVTAHADAIVLALGGASWPKLGSDGAWWNVLDQADIELAPLQSANCGFHSHWSEHLRSKWAGQPLKDVSFQVTLENGNIVRRKGECIVTHDGMEGSLIYAFSKYLRDRINRDGKALLTIDLLPLQDDVQVITKLQHTKPKESFSKYLKRTVGISGVKAALLYDTFTKTQFQTPDALARCLKNIPVWFDEVKPIDEAISSAGGVCEQSVNDTLMLLNMPGVFCAGEMLDWEAPTGGYLLTGCFATGRLAGQGVCDWLAAQE</sequence>
<dbReference type="EC" id="1.14.13.9" evidence="6"/>
<dbReference type="Gene3D" id="1.10.8.260">
    <property type="entry name" value="HI0933 insert domain-like"/>
    <property type="match status" value="1"/>
</dbReference>
<dbReference type="InterPro" id="IPR004792">
    <property type="entry name" value="BaiN-like"/>
</dbReference>
<dbReference type="GO" id="GO:0004502">
    <property type="term" value="F:kynurenine 3-monooxygenase activity"/>
    <property type="evidence" value="ECO:0007669"/>
    <property type="project" value="UniProtKB-EC"/>
</dbReference>
<reference evidence="6 7" key="1">
    <citation type="submission" date="2016-06" db="EMBL/GenBank/DDBJ databases">
        <authorList>
            <person name="Kjaerup R.B."/>
            <person name="Dalgaard T.S."/>
            <person name="Juul-Madsen H.R."/>
        </authorList>
    </citation>
    <scope>NUCLEOTIDE SEQUENCE [LARGE SCALE GENOMIC DNA]</scope>
    <source>
        <strain evidence="6 7">CECT 8886</strain>
    </source>
</reference>
<feature type="domain" description="RsdA/BaiN/AoA(So)-like insert" evidence="5">
    <location>
        <begin position="217"/>
        <end position="372"/>
    </location>
</feature>
<evidence type="ECO:0000313" key="6">
    <source>
        <dbReference type="EMBL" id="SBS25677.1"/>
    </source>
</evidence>
<dbReference type="NCBIfam" id="TIGR03862">
    <property type="entry name" value="flavo_PP4765"/>
    <property type="match status" value="1"/>
</dbReference>
<dbReference type="InterPro" id="IPR057661">
    <property type="entry name" value="RsdA/BaiN/AoA(So)_Rossmann"/>
</dbReference>
<dbReference type="PRINTS" id="PR00368">
    <property type="entry name" value="FADPNR"/>
</dbReference>
<dbReference type="PANTHER" id="PTHR42887:SF1">
    <property type="entry name" value="BLR3961 PROTEIN"/>
    <property type="match status" value="1"/>
</dbReference>
<gene>
    <name evidence="6" type="primary">kmo</name>
    <name evidence="6" type="ORF">MSP8886_00350</name>
</gene>
<comment type="cofactor">
    <cofactor evidence="1">
        <name>FAD</name>
        <dbReference type="ChEBI" id="CHEBI:57692"/>
    </cofactor>
</comment>
<name>A0A1A8T2V4_9GAMM</name>
<dbReference type="Gene3D" id="3.50.50.60">
    <property type="entry name" value="FAD/NAD(P)-binding domain"/>
    <property type="match status" value="1"/>
</dbReference>
<dbReference type="PANTHER" id="PTHR42887">
    <property type="entry name" value="OS12G0638800 PROTEIN"/>
    <property type="match status" value="1"/>
</dbReference>
<dbReference type="Gene3D" id="2.40.30.10">
    <property type="entry name" value="Translation factors"/>
    <property type="match status" value="1"/>
</dbReference>
<dbReference type="Pfam" id="PF22780">
    <property type="entry name" value="HI0933_like_1st"/>
    <property type="match status" value="1"/>
</dbReference>
<protein>
    <submittedName>
        <fullName evidence="6">Kynurenine 3-monooxygenase</fullName>
        <ecNumber evidence="6">1.14.13.9</ecNumber>
    </submittedName>
</protein>
<keyword evidence="3" id="KW-0274">FAD</keyword>
<dbReference type="InterPro" id="IPR036188">
    <property type="entry name" value="FAD/NAD-bd_sf"/>
</dbReference>
<feature type="domain" description="RsdA/BaiN/AoA(So)-like Rossmann fold-like" evidence="4">
    <location>
        <begin position="30"/>
        <end position="424"/>
    </location>
</feature>
<dbReference type="NCBIfam" id="TIGR00275">
    <property type="entry name" value="aminoacetone oxidase family FAD-binding enzyme"/>
    <property type="match status" value="1"/>
</dbReference>
<dbReference type="STRING" id="1792290.MSP8886_00350"/>
<dbReference type="InterPro" id="IPR055178">
    <property type="entry name" value="RsdA/BaiN/AoA(So)-like_dom"/>
</dbReference>
<dbReference type="AlphaFoldDB" id="A0A1A8T2V4"/>
<dbReference type="Pfam" id="PF03486">
    <property type="entry name" value="HI0933_like"/>
    <property type="match status" value="1"/>
</dbReference>
<dbReference type="InterPro" id="IPR023166">
    <property type="entry name" value="BaiN-like_dom_sf"/>
</dbReference>
<dbReference type="InterPro" id="IPR022460">
    <property type="entry name" value="Flavoprotein_PP4765"/>
</dbReference>
<keyword evidence="6" id="KW-0560">Oxidoreductase</keyword>
<keyword evidence="2" id="KW-0285">Flavoprotein</keyword>
<proteinExistence type="predicted"/>
<evidence type="ECO:0000256" key="1">
    <source>
        <dbReference type="ARBA" id="ARBA00001974"/>
    </source>
</evidence>
<evidence type="ECO:0000256" key="2">
    <source>
        <dbReference type="ARBA" id="ARBA00022630"/>
    </source>
</evidence>
<evidence type="ECO:0000259" key="4">
    <source>
        <dbReference type="Pfam" id="PF03486"/>
    </source>
</evidence>
<organism evidence="6 7">
    <name type="scientific">Marinomonas spartinae</name>
    <dbReference type="NCBI Taxonomy" id="1792290"/>
    <lineage>
        <taxon>Bacteria</taxon>
        <taxon>Pseudomonadati</taxon>
        <taxon>Pseudomonadota</taxon>
        <taxon>Gammaproteobacteria</taxon>
        <taxon>Oceanospirillales</taxon>
        <taxon>Oceanospirillaceae</taxon>
        <taxon>Marinomonas</taxon>
    </lineage>
</organism>
<dbReference type="Proteomes" id="UP000092544">
    <property type="component" value="Unassembled WGS sequence"/>
</dbReference>
<keyword evidence="6" id="KW-0503">Monooxygenase</keyword>
<dbReference type="EMBL" id="FLOB01000001">
    <property type="protein sequence ID" value="SBS25677.1"/>
    <property type="molecule type" value="Genomic_DNA"/>
</dbReference>
<evidence type="ECO:0000313" key="7">
    <source>
        <dbReference type="Proteomes" id="UP000092544"/>
    </source>
</evidence>